<feature type="transmembrane region" description="Helical" evidence="2">
    <location>
        <begin position="143"/>
        <end position="164"/>
    </location>
</feature>
<dbReference type="AlphaFoldDB" id="A0A2H0TFH3"/>
<feature type="transmembrane region" description="Helical" evidence="2">
    <location>
        <begin position="7"/>
        <end position="25"/>
    </location>
</feature>
<feature type="compositionally biased region" description="Acidic residues" evidence="1">
    <location>
        <begin position="255"/>
        <end position="269"/>
    </location>
</feature>
<feature type="transmembrane region" description="Helical" evidence="2">
    <location>
        <begin position="71"/>
        <end position="94"/>
    </location>
</feature>
<feature type="compositionally biased region" description="Basic residues" evidence="1">
    <location>
        <begin position="307"/>
        <end position="316"/>
    </location>
</feature>
<evidence type="ECO:0000313" key="4">
    <source>
        <dbReference type="Proteomes" id="UP000229383"/>
    </source>
</evidence>
<accession>A0A2H0TFH3</accession>
<evidence type="ECO:0000256" key="2">
    <source>
        <dbReference type="SAM" id="Phobius"/>
    </source>
</evidence>
<proteinExistence type="predicted"/>
<sequence length="363" mass="41573">MNPLRKVLIPVAISLFAVWILWLLLAPIFQYVGWFLPFFAVGIGIGIFLWRYPTGRLQEFLKNPAAKKVGMAVAITAVAGAIWLFTGWLVGGYLSPNMNLTIRGAFILIAVLLPWMAVSVVTLYKPVGISDDAANAITGGFKWARWIIILIVLTSTTLLPDIYFDRDTGKAKFMYAEHEEKIYWVQPEYKLDKKTGETLLVKKYSPATQEQLIPGTPEIAKRFAWGSQIEKIWSGVKKSFKSKKPPPPRVPKEIESEEEDEEDILEDLPDIPGDIPDEKWEEPDKEREEPYEKWKEPRQTLPEKSSPPKRAKRRAQKNWSGEETIKWAEKRIDQALSSDKELEICKKDPDCLRAKRILENSLY</sequence>
<dbReference type="EMBL" id="PFCN01000028">
    <property type="protein sequence ID" value="PIR70293.1"/>
    <property type="molecule type" value="Genomic_DNA"/>
</dbReference>
<feature type="region of interest" description="Disordered" evidence="1">
    <location>
        <begin position="238"/>
        <end position="324"/>
    </location>
</feature>
<reference evidence="4" key="1">
    <citation type="submission" date="2017-09" db="EMBL/GenBank/DDBJ databases">
        <title>Depth-based differentiation of microbial function through sediment-hosted aquifers and enrichment of novel symbionts in the deep terrestrial subsurface.</title>
        <authorList>
            <person name="Probst A.J."/>
            <person name="Ladd B."/>
            <person name="Jarett J.K."/>
            <person name="Geller-Mcgrath D.E."/>
            <person name="Sieber C.M.K."/>
            <person name="Emerson J.B."/>
            <person name="Anantharaman K."/>
            <person name="Thomas B.C."/>
            <person name="Malmstrom R."/>
            <person name="Stieglmeier M."/>
            <person name="Klingl A."/>
            <person name="Woyke T."/>
            <person name="Ryan C.M."/>
            <person name="Banfield J.F."/>
        </authorList>
    </citation>
    <scope>NUCLEOTIDE SEQUENCE [LARGE SCALE GENOMIC DNA]</scope>
</reference>
<protein>
    <submittedName>
        <fullName evidence="3">Uncharacterized protein</fullName>
    </submittedName>
</protein>
<dbReference type="Proteomes" id="UP000229383">
    <property type="component" value="Unassembled WGS sequence"/>
</dbReference>
<dbReference type="InterPro" id="IPR036259">
    <property type="entry name" value="MFS_trans_sf"/>
</dbReference>
<comment type="caution">
    <text evidence="3">The sequence shown here is derived from an EMBL/GenBank/DDBJ whole genome shotgun (WGS) entry which is preliminary data.</text>
</comment>
<organism evidence="3 4">
    <name type="scientific">Candidatus Niyogibacteria bacterium CG10_big_fil_rev_8_21_14_0_10_42_19</name>
    <dbReference type="NCBI Taxonomy" id="1974725"/>
    <lineage>
        <taxon>Bacteria</taxon>
        <taxon>Candidatus Niyogiibacteriota</taxon>
    </lineage>
</organism>
<feature type="compositionally biased region" description="Basic and acidic residues" evidence="1">
    <location>
        <begin position="276"/>
        <end position="298"/>
    </location>
</feature>
<feature type="transmembrane region" description="Helical" evidence="2">
    <location>
        <begin position="31"/>
        <end position="50"/>
    </location>
</feature>
<name>A0A2H0TFH3_9BACT</name>
<dbReference type="SUPFAM" id="SSF103473">
    <property type="entry name" value="MFS general substrate transporter"/>
    <property type="match status" value="1"/>
</dbReference>
<evidence type="ECO:0000256" key="1">
    <source>
        <dbReference type="SAM" id="MobiDB-lite"/>
    </source>
</evidence>
<keyword evidence="2" id="KW-0472">Membrane</keyword>
<gene>
    <name evidence="3" type="ORF">COU46_02275</name>
</gene>
<evidence type="ECO:0000313" key="3">
    <source>
        <dbReference type="EMBL" id="PIR70293.1"/>
    </source>
</evidence>
<keyword evidence="2" id="KW-0812">Transmembrane</keyword>
<feature type="transmembrane region" description="Helical" evidence="2">
    <location>
        <begin position="100"/>
        <end position="123"/>
    </location>
</feature>
<keyword evidence="2" id="KW-1133">Transmembrane helix</keyword>